<dbReference type="KEGG" id="cpeg:CPELA_05010"/>
<dbReference type="SUPFAM" id="SSF50891">
    <property type="entry name" value="Cyclophilin-like"/>
    <property type="match status" value="1"/>
</dbReference>
<dbReference type="AlphaFoldDB" id="A0A410W8J4"/>
<dbReference type="InterPro" id="IPR044666">
    <property type="entry name" value="Cyclophilin_A-like"/>
</dbReference>
<evidence type="ECO:0000313" key="5">
    <source>
        <dbReference type="Proteomes" id="UP000288929"/>
    </source>
</evidence>
<dbReference type="Gene3D" id="2.40.100.10">
    <property type="entry name" value="Cyclophilin-like"/>
    <property type="match status" value="1"/>
</dbReference>
<evidence type="ECO:0000313" key="4">
    <source>
        <dbReference type="EMBL" id="QAU52274.1"/>
    </source>
</evidence>
<dbReference type="Pfam" id="PF00160">
    <property type="entry name" value="Pro_isomerase"/>
    <property type="match status" value="1"/>
</dbReference>
<sequence>MSNEQRRREAMEKLEHQVKRNERKQGRSTPMAIGGVAAVAVLLVGGYFGYQYFNEEEEETPQSNVLALSRETALGDTVDCQYPDAGEAAKKVDKPKTKDVAATGTVNITFDTTAGEIPLSLDRAVSPCTVNAIEHLAKSGFYDDTVCHRMVTEGLHILQCGDPTGQGTGGPGFSFANEYPTDEAEDQASPVVYPRGTVAMANSGPDTNGSQFFLNYGDSPLPPAYTYFGKIEQPGLDTLDAVAAEGVDGGGSEGAPKKEVKITSAKVQ</sequence>
<dbReference type="EMBL" id="CP035299">
    <property type="protein sequence ID" value="QAU52274.1"/>
    <property type="molecule type" value="Genomic_DNA"/>
</dbReference>
<accession>A0A410W8J4</accession>
<keyword evidence="4" id="KW-0413">Isomerase</keyword>
<name>A0A410W8J4_9CORY</name>
<proteinExistence type="predicted"/>
<dbReference type="PANTHER" id="PTHR45625:SF3">
    <property type="entry name" value="PEPTIDYL-PROLYL CIS-TRANS ISOMERASE B-RELATED"/>
    <property type="match status" value="1"/>
</dbReference>
<keyword evidence="3" id="KW-1133">Transmembrane helix</keyword>
<dbReference type="InterPro" id="IPR029000">
    <property type="entry name" value="Cyclophilin-like_dom_sf"/>
</dbReference>
<keyword evidence="3" id="KW-0812">Transmembrane</keyword>
<dbReference type="CDD" id="cd00317">
    <property type="entry name" value="cyclophilin"/>
    <property type="match status" value="1"/>
</dbReference>
<protein>
    <submittedName>
        <fullName evidence="4">Putative peptidyl-prolyl cis-trans isomerase</fullName>
        <ecNumber evidence="4">5.2.1.8</ecNumber>
    </submittedName>
</protein>
<feature type="region of interest" description="Disordered" evidence="2">
    <location>
        <begin position="1"/>
        <end position="29"/>
    </location>
</feature>
<feature type="compositionally biased region" description="Basic and acidic residues" evidence="2">
    <location>
        <begin position="1"/>
        <end position="25"/>
    </location>
</feature>
<organism evidence="4 5">
    <name type="scientific">Corynebacterium pelargi</name>
    <dbReference type="NCBI Taxonomy" id="1471400"/>
    <lineage>
        <taxon>Bacteria</taxon>
        <taxon>Bacillati</taxon>
        <taxon>Actinomycetota</taxon>
        <taxon>Actinomycetes</taxon>
        <taxon>Mycobacteriales</taxon>
        <taxon>Corynebacteriaceae</taxon>
        <taxon>Corynebacterium</taxon>
    </lineage>
</organism>
<feature type="transmembrane region" description="Helical" evidence="3">
    <location>
        <begin position="29"/>
        <end position="50"/>
    </location>
</feature>
<comment type="function">
    <text evidence="1">PPIases accelerate the folding of proteins. It catalyzes the cis-trans isomerization of proline imidic peptide bonds in oligopeptides.</text>
</comment>
<dbReference type="PANTHER" id="PTHR45625">
    <property type="entry name" value="PEPTIDYL-PROLYL CIS-TRANS ISOMERASE-RELATED"/>
    <property type="match status" value="1"/>
</dbReference>
<evidence type="ECO:0000256" key="1">
    <source>
        <dbReference type="ARBA" id="ARBA00002388"/>
    </source>
</evidence>
<feature type="region of interest" description="Disordered" evidence="2">
    <location>
        <begin position="245"/>
        <end position="268"/>
    </location>
</feature>
<dbReference type="InterPro" id="IPR002130">
    <property type="entry name" value="Cyclophilin-type_PPIase_dom"/>
</dbReference>
<reference evidence="4 5" key="1">
    <citation type="submission" date="2019-01" db="EMBL/GenBank/DDBJ databases">
        <authorList>
            <person name="Ruckert C."/>
            <person name="Busche T."/>
            <person name="Kalinowski J."/>
        </authorList>
    </citation>
    <scope>NUCLEOTIDE SEQUENCE [LARGE SCALE GENOMIC DNA]</scope>
    <source>
        <strain evidence="4 5">136/3</strain>
    </source>
</reference>
<dbReference type="GO" id="GO:0003755">
    <property type="term" value="F:peptidyl-prolyl cis-trans isomerase activity"/>
    <property type="evidence" value="ECO:0007669"/>
    <property type="project" value="UniProtKB-EC"/>
</dbReference>
<gene>
    <name evidence="4" type="primary">ppiB</name>
    <name evidence="4" type="ORF">CPELA_05010</name>
</gene>
<dbReference type="PROSITE" id="PS50072">
    <property type="entry name" value="CSA_PPIASE_2"/>
    <property type="match status" value="1"/>
</dbReference>
<keyword evidence="3" id="KW-0472">Membrane</keyword>
<dbReference type="Proteomes" id="UP000288929">
    <property type="component" value="Chromosome"/>
</dbReference>
<dbReference type="EC" id="5.2.1.8" evidence="4"/>
<evidence type="ECO:0000256" key="3">
    <source>
        <dbReference type="SAM" id="Phobius"/>
    </source>
</evidence>
<evidence type="ECO:0000256" key="2">
    <source>
        <dbReference type="SAM" id="MobiDB-lite"/>
    </source>
</evidence>
<keyword evidence="5" id="KW-1185">Reference proteome</keyword>